<protein>
    <submittedName>
        <fullName evidence="1">Uncharacterized protein</fullName>
    </submittedName>
</protein>
<sequence length="310" mass="36569">MKKVAYLHWAKTSDEVNLGYNWIKKLPSFLKDQYILKNCPVKVEEVPFLETSFFEVQLPLTIEEANGKSERYLQKLMDRVMEILEEKKVKMICFSEKGKNKLYYSIPISKGDYVIPFFIYWAILKVAGRSLEDTEVTILDGKNKTTDLILDLIYPRVNYLNIISDETERFKVKSEEIYDDVGLNLQLLSHNKKTVLEYTDVIIDCRDIPHTDFYYCNKRAMYFYIGDNKEMVKNILIKCPDLKVIDDFILSVQGKQYSTAFCEMIWFASKEWFDLIVSKEYTLGDLKQIHKEIVKDGWKVENFCRYGNIV</sequence>
<dbReference type="Proteomes" id="UP000483018">
    <property type="component" value="Unassembled WGS sequence"/>
</dbReference>
<reference evidence="1 2" key="1">
    <citation type="submission" date="2019-12" db="EMBL/GenBank/DDBJ databases">
        <title>Defluviitalea raffinosedens, isolated from a biogas fermenter, genome sequencing and characterization.</title>
        <authorList>
            <person name="Rettenmaier R."/>
            <person name="Schneider M."/>
            <person name="Neuhaus K."/>
            <person name="Liebl W."/>
            <person name="Zverlov V."/>
        </authorList>
    </citation>
    <scope>NUCLEOTIDE SEQUENCE [LARGE SCALE GENOMIC DNA]</scope>
    <source>
        <strain evidence="1 2">249c-K6</strain>
    </source>
</reference>
<proteinExistence type="predicted"/>
<gene>
    <name evidence="1" type="ORF">GND95_03615</name>
</gene>
<dbReference type="EMBL" id="WSLF01000002">
    <property type="protein sequence ID" value="KAE9636218.1"/>
    <property type="molecule type" value="Genomic_DNA"/>
</dbReference>
<keyword evidence="2" id="KW-1185">Reference proteome</keyword>
<dbReference type="AlphaFoldDB" id="A0A7C8LJ27"/>
<dbReference type="OrthoDB" id="2049844at2"/>
<dbReference type="RefSeq" id="WP_158739471.1">
    <property type="nucleotide sequence ID" value="NZ_WSLF01000002.1"/>
</dbReference>
<name>A0A7C8LJ27_9FIRM</name>
<organism evidence="1 2">
    <name type="scientific">Defluviitalea raffinosedens</name>
    <dbReference type="NCBI Taxonomy" id="1450156"/>
    <lineage>
        <taxon>Bacteria</taxon>
        <taxon>Bacillati</taxon>
        <taxon>Bacillota</taxon>
        <taxon>Clostridia</taxon>
        <taxon>Lachnospirales</taxon>
        <taxon>Defluviitaleaceae</taxon>
        <taxon>Defluviitalea</taxon>
    </lineage>
</organism>
<accession>A0A7C8LJ27</accession>
<evidence type="ECO:0000313" key="2">
    <source>
        <dbReference type="Proteomes" id="UP000483018"/>
    </source>
</evidence>
<evidence type="ECO:0000313" key="1">
    <source>
        <dbReference type="EMBL" id="KAE9636218.1"/>
    </source>
</evidence>
<comment type="caution">
    <text evidence="1">The sequence shown here is derived from an EMBL/GenBank/DDBJ whole genome shotgun (WGS) entry which is preliminary data.</text>
</comment>